<comment type="subcellular location">
    <subcellularLocation>
        <location evidence="1">Membrane</location>
        <topology evidence="1">Multi-pass membrane protein</topology>
    </subcellularLocation>
</comment>
<feature type="region of interest" description="Disordered" evidence="5">
    <location>
        <begin position="48"/>
        <end position="129"/>
    </location>
</feature>
<gene>
    <name evidence="7" type="ORF">PBAH0796_LOCUS4161</name>
</gene>
<keyword evidence="2 6" id="KW-0812">Transmembrane</keyword>
<dbReference type="EMBL" id="HBEG01007033">
    <property type="protein sequence ID" value="CAD8348422.1"/>
    <property type="molecule type" value="Transcribed_RNA"/>
</dbReference>
<feature type="compositionally biased region" description="Low complexity" evidence="5">
    <location>
        <begin position="93"/>
        <end position="119"/>
    </location>
</feature>
<reference evidence="7" key="1">
    <citation type="submission" date="2021-01" db="EMBL/GenBank/DDBJ databases">
        <authorList>
            <person name="Corre E."/>
            <person name="Pelletier E."/>
            <person name="Niang G."/>
            <person name="Scheremetjew M."/>
            <person name="Finn R."/>
            <person name="Kale V."/>
            <person name="Holt S."/>
            <person name="Cochrane G."/>
            <person name="Meng A."/>
            <person name="Brown T."/>
            <person name="Cohen L."/>
        </authorList>
    </citation>
    <scope>NUCLEOTIDE SEQUENCE</scope>
    <source>
        <strain evidence="7">Pbaha01</strain>
    </source>
</reference>
<name>A0A7R9ZZ69_9DINO</name>
<feature type="transmembrane region" description="Helical" evidence="6">
    <location>
        <begin position="133"/>
        <end position="161"/>
    </location>
</feature>
<evidence type="ECO:0000313" key="7">
    <source>
        <dbReference type="EMBL" id="CAD8348422.1"/>
    </source>
</evidence>
<feature type="transmembrane region" description="Helical" evidence="6">
    <location>
        <begin position="15"/>
        <end position="40"/>
    </location>
</feature>
<protein>
    <recommendedName>
        <fullName evidence="8">Membrane transporter protein</fullName>
    </recommendedName>
</protein>
<evidence type="ECO:0000256" key="2">
    <source>
        <dbReference type="ARBA" id="ARBA00022692"/>
    </source>
</evidence>
<sequence length="379" mass="37045">MAALPQGRCALPGRAAAVLAPLAAGALAAYGAVAFAYGVAPLSDEAKQSATVGRKAYRGLSGKKPEPAARTRPQPRVGPRPTWATGPGEASRRSPPSRSTAALRATADAAAAGPSAPEGEGAHHRSTGSGRALGAAGIGAVAGGLGGALGLGGGFLVVPALTSLLGTEPRLSIGTSACVVLAVSCIACRAYLARGLASVRAAAAIAVAALVTARVGATLTGKVNPKLLKRMFGGWLIIVSTVIGVRAAGLMPLRAVPGASEAAALAPLFGLGAGTGLVSGLLGVGGGTVLVPSLTLAFHFPQSEAQGCALLGMVPPSAVSALTHWRRGNVDRSLVGGAVLGALVGGWSGSLVAASLPERALRAVFAAVLGAVGVKYLRS</sequence>
<feature type="transmembrane region" description="Helical" evidence="6">
    <location>
        <begin position="263"/>
        <end position="284"/>
    </location>
</feature>
<accession>A0A7R9ZZ69</accession>
<feature type="transmembrane region" description="Helical" evidence="6">
    <location>
        <begin position="334"/>
        <end position="354"/>
    </location>
</feature>
<dbReference type="InterPro" id="IPR051598">
    <property type="entry name" value="TSUP/Inactive_protease-like"/>
</dbReference>
<proteinExistence type="predicted"/>
<keyword evidence="3 6" id="KW-1133">Transmembrane helix</keyword>
<evidence type="ECO:0000256" key="3">
    <source>
        <dbReference type="ARBA" id="ARBA00022989"/>
    </source>
</evidence>
<evidence type="ECO:0000256" key="1">
    <source>
        <dbReference type="ARBA" id="ARBA00004141"/>
    </source>
</evidence>
<feature type="transmembrane region" description="Helical" evidence="6">
    <location>
        <begin position="360"/>
        <end position="377"/>
    </location>
</feature>
<evidence type="ECO:0000256" key="4">
    <source>
        <dbReference type="ARBA" id="ARBA00023136"/>
    </source>
</evidence>
<evidence type="ECO:0000256" key="6">
    <source>
        <dbReference type="SAM" id="Phobius"/>
    </source>
</evidence>
<dbReference type="InterPro" id="IPR002781">
    <property type="entry name" value="TM_pro_TauE-like"/>
</dbReference>
<keyword evidence="4 6" id="KW-0472">Membrane</keyword>
<evidence type="ECO:0008006" key="8">
    <source>
        <dbReference type="Google" id="ProtNLM"/>
    </source>
</evidence>
<organism evidence="7">
    <name type="scientific">Pyrodinium bahamense</name>
    <dbReference type="NCBI Taxonomy" id="73915"/>
    <lineage>
        <taxon>Eukaryota</taxon>
        <taxon>Sar</taxon>
        <taxon>Alveolata</taxon>
        <taxon>Dinophyceae</taxon>
        <taxon>Gonyaulacales</taxon>
        <taxon>Pyrocystaceae</taxon>
        <taxon>Pyrodinium</taxon>
    </lineage>
</organism>
<dbReference type="GO" id="GO:0016020">
    <property type="term" value="C:membrane"/>
    <property type="evidence" value="ECO:0007669"/>
    <property type="project" value="UniProtKB-SubCell"/>
</dbReference>
<feature type="transmembrane region" description="Helical" evidence="6">
    <location>
        <begin position="173"/>
        <end position="192"/>
    </location>
</feature>
<feature type="transmembrane region" description="Helical" evidence="6">
    <location>
        <begin position="232"/>
        <end position="251"/>
    </location>
</feature>
<dbReference type="AlphaFoldDB" id="A0A7R9ZZ69"/>
<evidence type="ECO:0000256" key="5">
    <source>
        <dbReference type="SAM" id="MobiDB-lite"/>
    </source>
</evidence>
<dbReference type="Pfam" id="PF01925">
    <property type="entry name" value="TauE"/>
    <property type="match status" value="2"/>
</dbReference>
<dbReference type="PANTHER" id="PTHR43701">
    <property type="entry name" value="MEMBRANE TRANSPORTER PROTEIN MJ0441-RELATED"/>
    <property type="match status" value="1"/>
</dbReference>
<dbReference type="PANTHER" id="PTHR43701:SF2">
    <property type="entry name" value="MEMBRANE TRANSPORTER PROTEIN YJNA-RELATED"/>
    <property type="match status" value="1"/>
</dbReference>